<gene>
    <name evidence="1" type="ORF">S01H1_57917</name>
</gene>
<proteinExistence type="predicted"/>
<protein>
    <submittedName>
        <fullName evidence="1">Uncharacterized protein</fullName>
    </submittedName>
</protein>
<feature type="non-terminal residue" evidence="1">
    <location>
        <position position="1"/>
    </location>
</feature>
<evidence type="ECO:0000313" key="1">
    <source>
        <dbReference type="EMBL" id="GAG15670.1"/>
    </source>
</evidence>
<accession>X0VBI4</accession>
<reference evidence="1" key="1">
    <citation type="journal article" date="2014" name="Front. Microbiol.">
        <title>High frequency of phylogenetically diverse reductive dehalogenase-homologous genes in deep subseafloor sedimentary metagenomes.</title>
        <authorList>
            <person name="Kawai M."/>
            <person name="Futagami T."/>
            <person name="Toyoda A."/>
            <person name="Takaki Y."/>
            <person name="Nishi S."/>
            <person name="Hori S."/>
            <person name="Arai W."/>
            <person name="Tsubouchi T."/>
            <person name="Morono Y."/>
            <person name="Uchiyama I."/>
            <person name="Ito T."/>
            <person name="Fujiyama A."/>
            <person name="Inagaki F."/>
            <person name="Takami H."/>
        </authorList>
    </citation>
    <scope>NUCLEOTIDE SEQUENCE</scope>
    <source>
        <strain evidence="1">Expedition CK06-06</strain>
    </source>
</reference>
<sequence length="56" mass="6678">RRKLSVMRLKWCLRIGLHGYEKELPLEELNPYISHRVRGHHPSPEVYSLVKALWNA</sequence>
<name>X0VBI4_9ZZZZ</name>
<dbReference type="EMBL" id="BARS01037803">
    <property type="protein sequence ID" value="GAG15670.1"/>
    <property type="molecule type" value="Genomic_DNA"/>
</dbReference>
<dbReference type="AlphaFoldDB" id="X0VBI4"/>
<comment type="caution">
    <text evidence="1">The sequence shown here is derived from an EMBL/GenBank/DDBJ whole genome shotgun (WGS) entry which is preliminary data.</text>
</comment>
<organism evidence="1">
    <name type="scientific">marine sediment metagenome</name>
    <dbReference type="NCBI Taxonomy" id="412755"/>
    <lineage>
        <taxon>unclassified sequences</taxon>
        <taxon>metagenomes</taxon>
        <taxon>ecological metagenomes</taxon>
    </lineage>
</organism>